<feature type="coiled-coil region" evidence="1">
    <location>
        <begin position="16"/>
        <end position="120"/>
    </location>
</feature>
<protein>
    <submittedName>
        <fullName evidence="2">Uncharacterized protein</fullName>
    </submittedName>
</protein>
<dbReference type="EMBL" id="MCFL01000001">
    <property type="protein sequence ID" value="ORZ41737.1"/>
    <property type="molecule type" value="Genomic_DNA"/>
</dbReference>
<gene>
    <name evidence="2" type="ORF">BCR44DRAFT_43702</name>
</gene>
<name>A0A1Y2I4F1_9FUNG</name>
<sequence length="147" mass="17083">MARNVEGSLCGSVESLVDINTEIVELKQKNRELEIVISDSEERYAALQQEYDEERAIWEEQRAALHEEVRDLKAALVDVKQQLRKTEVQAYVGLETQEEMAELRERLAKEKSLRKEEQERWMHKLSTLESELTLTKAELSIARLAVN</sequence>
<organism evidence="2 3">
    <name type="scientific">Catenaria anguillulae PL171</name>
    <dbReference type="NCBI Taxonomy" id="765915"/>
    <lineage>
        <taxon>Eukaryota</taxon>
        <taxon>Fungi</taxon>
        <taxon>Fungi incertae sedis</taxon>
        <taxon>Blastocladiomycota</taxon>
        <taxon>Blastocladiomycetes</taxon>
        <taxon>Blastocladiales</taxon>
        <taxon>Catenariaceae</taxon>
        <taxon>Catenaria</taxon>
    </lineage>
</organism>
<proteinExistence type="predicted"/>
<reference evidence="2 3" key="1">
    <citation type="submission" date="2016-07" db="EMBL/GenBank/DDBJ databases">
        <title>Pervasive Adenine N6-methylation of Active Genes in Fungi.</title>
        <authorList>
            <consortium name="DOE Joint Genome Institute"/>
            <person name="Mondo S.J."/>
            <person name="Dannebaum R.O."/>
            <person name="Kuo R.C."/>
            <person name="Labutti K."/>
            <person name="Haridas S."/>
            <person name="Kuo A."/>
            <person name="Salamov A."/>
            <person name="Ahrendt S.R."/>
            <person name="Lipzen A."/>
            <person name="Sullivan W."/>
            <person name="Andreopoulos W.B."/>
            <person name="Clum A."/>
            <person name="Lindquist E."/>
            <person name="Daum C."/>
            <person name="Ramamoorthy G.K."/>
            <person name="Gryganskyi A."/>
            <person name="Culley D."/>
            <person name="Magnuson J.K."/>
            <person name="James T.Y."/>
            <person name="O'Malley M.A."/>
            <person name="Stajich J.E."/>
            <person name="Spatafora J.W."/>
            <person name="Visel A."/>
            <person name="Grigoriev I.V."/>
        </authorList>
    </citation>
    <scope>NUCLEOTIDE SEQUENCE [LARGE SCALE GENOMIC DNA]</scope>
    <source>
        <strain evidence="2 3">PL171</strain>
    </source>
</reference>
<keyword evidence="3" id="KW-1185">Reference proteome</keyword>
<evidence type="ECO:0000313" key="3">
    <source>
        <dbReference type="Proteomes" id="UP000193411"/>
    </source>
</evidence>
<keyword evidence="1" id="KW-0175">Coiled coil</keyword>
<comment type="caution">
    <text evidence="2">The sequence shown here is derived from an EMBL/GenBank/DDBJ whole genome shotgun (WGS) entry which is preliminary data.</text>
</comment>
<evidence type="ECO:0000313" key="2">
    <source>
        <dbReference type="EMBL" id="ORZ41737.1"/>
    </source>
</evidence>
<dbReference type="AlphaFoldDB" id="A0A1Y2I4F1"/>
<dbReference type="Proteomes" id="UP000193411">
    <property type="component" value="Unassembled WGS sequence"/>
</dbReference>
<feature type="non-terminal residue" evidence="2">
    <location>
        <position position="147"/>
    </location>
</feature>
<accession>A0A1Y2I4F1</accession>
<evidence type="ECO:0000256" key="1">
    <source>
        <dbReference type="SAM" id="Coils"/>
    </source>
</evidence>